<dbReference type="EMBL" id="BAAANY010000036">
    <property type="protein sequence ID" value="GAA1710674.1"/>
    <property type="molecule type" value="Genomic_DNA"/>
</dbReference>
<accession>A0ABN2IS57</accession>
<protein>
    <recommendedName>
        <fullName evidence="3">DUF3291 domain-containing protein</fullName>
    </recommendedName>
</protein>
<dbReference type="Proteomes" id="UP001500618">
    <property type="component" value="Unassembled WGS sequence"/>
</dbReference>
<evidence type="ECO:0008006" key="3">
    <source>
        <dbReference type="Google" id="ProtNLM"/>
    </source>
</evidence>
<comment type="caution">
    <text evidence="1">The sequence shown here is derived from an EMBL/GenBank/DDBJ whole genome shotgun (WGS) entry which is preliminary data.</text>
</comment>
<sequence length="144" mass="15829">MSNHERVSDKRGQVVITRFACPSLSGLFRLMVLHIHIKRQVRRQAPGFVGGKAVILWRQRTMLSITLWRHLDDIYDMGKVNAHIMAARVPARLGIQTSCGIYSYSGDWRAIMFGTPATSADPLVAAAPSPTAGVAGADLERKTS</sequence>
<name>A0ABN2IS57_9ACTN</name>
<organism evidence="1 2">
    <name type="scientific">Fodinicola feengrottensis</name>
    <dbReference type="NCBI Taxonomy" id="435914"/>
    <lineage>
        <taxon>Bacteria</taxon>
        <taxon>Bacillati</taxon>
        <taxon>Actinomycetota</taxon>
        <taxon>Actinomycetes</taxon>
        <taxon>Mycobacteriales</taxon>
        <taxon>Fodinicola</taxon>
    </lineage>
</organism>
<reference evidence="1 2" key="1">
    <citation type="journal article" date="2019" name="Int. J. Syst. Evol. Microbiol.">
        <title>The Global Catalogue of Microorganisms (GCM) 10K type strain sequencing project: providing services to taxonomists for standard genome sequencing and annotation.</title>
        <authorList>
            <consortium name="The Broad Institute Genomics Platform"/>
            <consortium name="The Broad Institute Genome Sequencing Center for Infectious Disease"/>
            <person name="Wu L."/>
            <person name="Ma J."/>
        </authorList>
    </citation>
    <scope>NUCLEOTIDE SEQUENCE [LARGE SCALE GENOMIC DNA]</scope>
    <source>
        <strain evidence="1 2">JCM 14718</strain>
    </source>
</reference>
<gene>
    <name evidence="1" type="ORF">GCM10009765_69960</name>
</gene>
<keyword evidence="2" id="KW-1185">Reference proteome</keyword>
<evidence type="ECO:0000313" key="1">
    <source>
        <dbReference type="EMBL" id="GAA1710674.1"/>
    </source>
</evidence>
<evidence type="ECO:0000313" key="2">
    <source>
        <dbReference type="Proteomes" id="UP001500618"/>
    </source>
</evidence>
<proteinExistence type="predicted"/>
<dbReference type="RefSeq" id="WP_344314421.1">
    <property type="nucleotide sequence ID" value="NZ_BAAANY010000036.1"/>
</dbReference>